<organism evidence="1 2">
    <name type="scientific">Panagrolaimus sp. ES5</name>
    <dbReference type="NCBI Taxonomy" id="591445"/>
    <lineage>
        <taxon>Eukaryota</taxon>
        <taxon>Metazoa</taxon>
        <taxon>Ecdysozoa</taxon>
        <taxon>Nematoda</taxon>
        <taxon>Chromadorea</taxon>
        <taxon>Rhabditida</taxon>
        <taxon>Tylenchina</taxon>
        <taxon>Panagrolaimomorpha</taxon>
        <taxon>Panagrolaimoidea</taxon>
        <taxon>Panagrolaimidae</taxon>
        <taxon>Panagrolaimus</taxon>
    </lineage>
</organism>
<sequence>MKTNIVASAYLSYSAKTKVKFHENIHFSVAPKFVKHDEFVFYIKDMNSNNFEITRIVNQNLDSHFDKANNCFENRHRNVGDSDWFTFYISADVEFKKVASVAYQLQIPVARMKFLEVYEYFEDLIILPGHENLTFKYFVKKVSVDFIELYIENGHNVKVEGLYLLGEYII</sequence>
<proteinExistence type="predicted"/>
<protein>
    <submittedName>
        <fullName evidence="2">Uncharacterized protein</fullName>
    </submittedName>
</protein>
<evidence type="ECO:0000313" key="1">
    <source>
        <dbReference type="Proteomes" id="UP000887579"/>
    </source>
</evidence>
<evidence type="ECO:0000313" key="2">
    <source>
        <dbReference type="WBParaSite" id="ES5_v2.g9978.t1"/>
    </source>
</evidence>
<name>A0AC34GYM2_9BILA</name>
<dbReference type="WBParaSite" id="ES5_v2.g9978.t1">
    <property type="protein sequence ID" value="ES5_v2.g9978.t1"/>
    <property type="gene ID" value="ES5_v2.g9978"/>
</dbReference>
<reference evidence="2" key="1">
    <citation type="submission" date="2022-11" db="UniProtKB">
        <authorList>
            <consortium name="WormBaseParasite"/>
        </authorList>
    </citation>
    <scope>IDENTIFICATION</scope>
</reference>
<dbReference type="Proteomes" id="UP000887579">
    <property type="component" value="Unplaced"/>
</dbReference>
<accession>A0AC34GYM2</accession>